<protein>
    <submittedName>
        <fullName evidence="1">Uncharacterized protein</fullName>
    </submittedName>
</protein>
<dbReference type="EMBL" id="JACIJE010000002">
    <property type="protein sequence ID" value="MBB5688594.1"/>
    <property type="molecule type" value="Genomic_DNA"/>
</dbReference>
<keyword evidence="2" id="KW-1185">Reference proteome</keyword>
<dbReference type="RefSeq" id="WP_184481407.1">
    <property type="nucleotide sequence ID" value="NZ_JACIJE010000002.1"/>
</dbReference>
<reference evidence="1 2" key="1">
    <citation type="submission" date="2020-08" db="EMBL/GenBank/DDBJ databases">
        <title>Genomic Encyclopedia of Type Strains, Phase IV (KMG-IV): sequencing the most valuable type-strain genomes for metagenomic binning, comparative biology and taxonomic classification.</title>
        <authorList>
            <person name="Goeker M."/>
        </authorList>
    </citation>
    <scope>NUCLEOTIDE SEQUENCE [LARGE SCALE GENOMIC DNA]</scope>
    <source>
        <strain evidence="1 2">DSM 25895</strain>
    </source>
</reference>
<comment type="caution">
    <text evidence="1">The sequence shown here is derived from an EMBL/GenBank/DDBJ whole genome shotgun (WGS) entry which is preliminary data.</text>
</comment>
<organism evidence="1 2">
    <name type="scientific">Neoroseomonas alkaliterrae</name>
    <dbReference type="NCBI Taxonomy" id="1452450"/>
    <lineage>
        <taxon>Bacteria</taxon>
        <taxon>Pseudomonadati</taxon>
        <taxon>Pseudomonadota</taxon>
        <taxon>Alphaproteobacteria</taxon>
        <taxon>Acetobacterales</taxon>
        <taxon>Acetobacteraceae</taxon>
        <taxon>Neoroseomonas</taxon>
    </lineage>
</organism>
<dbReference type="Proteomes" id="UP000562254">
    <property type="component" value="Unassembled WGS sequence"/>
</dbReference>
<evidence type="ECO:0000313" key="1">
    <source>
        <dbReference type="EMBL" id="MBB5688594.1"/>
    </source>
</evidence>
<proteinExistence type="predicted"/>
<sequence>MLTLASFIRSTPPTSLRSYFSTLAAPLPAEIPWDGPAGAIAAPLLRAVDAMDEADRLRVMNDAERVGAMADEPGQAAIYSVCPHHELLDGMENGHARALWVFLHDQTTFRHAEEVRFADEKRFGRMWDGFAGRPHLTVARGGAAVEAFRQAVAERFGSANVEVEICDRSRPMLEGPDAALVQAAVYREGRAGDVLEFVDGRLSRRPHKPVVEAALTYEPATGAIEVVAAARETREDLVRLFAEHLLGTAFQGERLPIRQFSLDRLRQPFDFPTDPEDGIESVRITMMKLMPYETQGRRITVECMRGDDSTIWQAAADCLRGQEHGIEGYAITVVRLTIKFRAAPGTRGGRTLPVTITMPKGCDLKDRTERERIIGEKYLRRWRLLRDV</sequence>
<gene>
    <name evidence="1" type="ORF">FHS88_000710</name>
</gene>
<dbReference type="AlphaFoldDB" id="A0A840Y3Y7"/>
<evidence type="ECO:0000313" key="2">
    <source>
        <dbReference type="Proteomes" id="UP000562254"/>
    </source>
</evidence>
<accession>A0A840Y3Y7</accession>
<name>A0A840Y3Y7_9PROT</name>